<evidence type="ECO:0000313" key="6">
    <source>
        <dbReference type="Proteomes" id="UP000023541"/>
    </source>
</evidence>
<dbReference type="PROSITE" id="PS50949">
    <property type="entry name" value="HTH_GNTR"/>
    <property type="match status" value="1"/>
</dbReference>
<protein>
    <submittedName>
        <fullName evidence="5">GntR family transcriptional regulator</fullName>
    </submittedName>
</protein>
<accession>A0A023BTD5</accession>
<dbReference type="Gene3D" id="1.10.10.10">
    <property type="entry name" value="Winged helix-like DNA-binding domain superfamily/Winged helix DNA-binding domain"/>
    <property type="match status" value="1"/>
</dbReference>
<dbReference type="CDD" id="cd07377">
    <property type="entry name" value="WHTH_GntR"/>
    <property type="match status" value="1"/>
</dbReference>
<dbReference type="InterPro" id="IPR000524">
    <property type="entry name" value="Tscrpt_reg_HTH_GntR"/>
</dbReference>
<dbReference type="InterPro" id="IPR036390">
    <property type="entry name" value="WH_DNA-bd_sf"/>
</dbReference>
<dbReference type="GO" id="GO:0003700">
    <property type="term" value="F:DNA-binding transcription factor activity"/>
    <property type="evidence" value="ECO:0007669"/>
    <property type="project" value="InterPro"/>
</dbReference>
<evidence type="ECO:0000313" key="5">
    <source>
        <dbReference type="EMBL" id="EZH73276.1"/>
    </source>
</evidence>
<dbReference type="SMART" id="SM00345">
    <property type="entry name" value="HTH_GNTR"/>
    <property type="match status" value="1"/>
</dbReference>
<reference evidence="5 6" key="1">
    <citation type="submission" date="2014-04" db="EMBL/GenBank/DDBJ databases">
        <title>Aquimarina sp. 22II-S11-z7 Genome Sequencing.</title>
        <authorList>
            <person name="Lai Q."/>
        </authorList>
    </citation>
    <scope>NUCLEOTIDE SEQUENCE [LARGE SCALE GENOMIC DNA]</scope>
    <source>
        <strain evidence="5 6">22II-S11-z7</strain>
    </source>
</reference>
<comment type="caution">
    <text evidence="5">The sequence shown here is derived from an EMBL/GenBank/DDBJ whole genome shotgun (WGS) entry which is preliminary data.</text>
</comment>
<dbReference type="AlphaFoldDB" id="A0A023BTD5"/>
<dbReference type="EMBL" id="AQRA01000006">
    <property type="protein sequence ID" value="EZH73276.1"/>
    <property type="molecule type" value="Genomic_DNA"/>
</dbReference>
<dbReference type="eggNOG" id="COG1725">
    <property type="taxonomic scope" value="Bacteria"/>
</dbReference>
<keyword evidence="1" id="KW-0805">Transcription regulation</keyword>
<evidence type="ECO:0000256" key="2">
    <source>
        <dbReference type="ARBA" id="ARBA00023125"/>
    </source>
</evidence>
<dbReference type="Pfam" id="PF00392">
    <property type="entry name" value="GntR"/>
    <property type="match status" value="1"/>
</dbReference>
<proteinExistence type="predicted"/>
<dbReference type="OrthoDB" id="594134at2"/>
<evidence type="ECO:0000259" key="4">
    <source>
        <dbReference type="PROSITE" id="PS50949"/>
    </source>
</evidence>
<dbReference type="RefSeq" id="WP_034243175.1">
    <property type="nucleotide sequence ID" value="NZ_AQRA01000006.1"/>
</dbReference>
<evidence type="ECO:0000256" key="1">
    <source>
        <dbReference type="ARBA" id="ARBA00023015"/>
    </source>
</evidence>
<dbReference type="Proteomes" id="UP000023541">
    <property type="component" value="Unassembled WGS sequence"/>
</dbReference>
<name>A0A023BTD5_9FLAO</name>
<dbReference type="SUPFAM" id="SSF46785">
    <property type="entry name" value="Winged helix' DNA-binding domain"/>
    <property type="match status" value="1"/>
</dbReference>
<sequence length="126" mass="15161">MDFDNSKPIYLQIVDVFYENILVKKWQENERIPSVREIAVMVEVNPNTAIRAFTYLQEQEVIYNKRGIGYFVSENGYNKVLDIKRKEFMEDLLPDIFKKMRLLDINFEEVKDSFNQYLNNIDHENK</sequence>
<gene>
    <name evidence="5" type="ORF">ATO12_19945</name>
</gene>
<keyword evidence="6" id="KW-1185">Reference proteome</keyword>
<keyword evidence="3" id="KW-0804">Transcription</keyword>
<dbReference type="PANTHER" id="PTHR38445:SF10">
    <property type="entry name" value="GNTR-FAMILY TRANSCRIPTIONAL REGULATOR"/>
    <property type="match status" value="1"/>
</dbReference>
<dbReference type="InterPro" id="IPR036388">
    <property type="entry name" value="WH-like_DNA-bd_sf"/>
</dbReference>
<evidence type="ECO:0000256" key="3">
    <source>
        <dbReference type="ARBA" id="ARBA00023163"/>
    </source>
</evidence>
<organism evidence="5 6">
    <name type="scientific">Aquimarina atlantica</name>
    <dbReference type="NCBI Taxonomy" id="1317122"/>
    <lineage>
        <taxon>Bacteria</taxon>
        <taxon>Pseudomonadati</taxon>
        <taxon>Bacteroidota</taxon>
        <taxon>Flavobacteriia</taxon>
        <taxon>Flavobacteriales</taxon>
        <taxon>Flavobacteriaceae</taxon>
        <taxon>Aquimarina</taxon>
    </lineage>
</organism>
<dbReference type="GO" id="GO:0003677">
    <property type="term" value="F:DNA binding"/>
    <property type="evidence" value="ECO:0007669"/>
    <property type="project" value="UniProtKB-KW"/>
</dbReference>
<keyword evidence="2" id="KW-0238">DNA-binding</keyword>
<dbReference type="STRING" id="1317122.ATO12_19945"/>
<feature type="domain" description="HTH gntR-type" evidence="4">
    <location>
        <begin position="7"/>
        <end position="75"/>
    </location>
</feature>
<dbReference type="Gene3D" id="1.10.287.100">
    <property type="match status" value="1"/>
</dbReference>
<dbReference type="PANTHER" id="PTHR38445">
    <property type="entry name" value="HTH-TYPE TRANSCRIPTIONAL REPRESSOR YTRA"/>
    <property type="match status" value="1"/>
</dbReference>